<dbReference type="InterPro" id="IPR011733">
    <property type="entry name" value="CHP02185_IM"/>
</dbReference>
<dbReference type="EMBL" id="PPEL01000102">
    <property type="protein sequence ID" value="PNV64413.1"/>
    <property type="molecule type" value="Genomic_DNA"/>
</dbReference>
<keyword evidence="1" id="KW-0812">Transmembrane</keyword>
<sequence>MTQQQQGGPAPIPASGNAAVGAPAGGRHLNGKDFINIGIFTALYFVVVFAVACLGFVPILMALICGIVPLIAGIPYMLYLTKVRKFGMITILGLLIGIIMFITGMGFFSIGTGLVFGLAADLIWKSGGYADAKRGIVSHGVFSCWMVGNFLPFWLTADTYLTTVRSQYGDAYVTELMGYLQPWACPCLLVAALVTGLIGGWIGYKVLRKHFKRAGIA</sequence>
<evidence type="ECO:0000256" key="1">
    <source>
        <dbReference type="SAM" id="Phobius"/>
    </source>
</evidence>
<dbReference type="Pfam" id="PF09605">
    <property type="entry name" value="Trep_Strep"/>
    <property type="match status" value="1"/>
</dbReference>
<accession>A0A2K2U271</accession>
<organism evidence="2 3">
    <name type="scientific">Rubneribacter badeniensis</name>
    <dbReference type="NCBI Taxonomy" id="2070688"/>
    <lineage>
        <taxon>Bacteria</taxon>
        <taxon>Bacillati</taxon>
        <taxon>Actinomycetota</taxon>
        <taxon>Coriobacteriia</taxon>
        <taxon>Eggerthellales</taxon>
        <taxon>Eggerthellaceae</taxon>
        <taxon>Rubneribacter</taxon>
    </lineage>
</organism>
<dbReference type="Proteomes" id="UP000236488">
    <property type="component" value="Unassembled WGS sequence"/>
</dbReference>
<gene>
    <name evidence="2" type="ORF">C2L80_12115</name>
</gene>
<name>A0A2K2U271_9ACTN</name>
<reference evidence="2 3" key="1">
    <citation type="journal article" date="2018" name="Int. J. Syst. Evol. Microbiol.">
        <title>Rubneribacter badeniensis gen. nov., sp. nov. and Enteroscipio rubneri gen. nov., sp. nov., new members of the Eggerthellaceae isolated from human faeces.</title>
        <authorList>
            <person name="Danylec N."/>
            <person name="Gobl A."/>
            <person name="Stoll D.A."/>
            <person name="Hetzer B."/>
            <person name="Kulling S.E."/>
            <person name="Huch M."/>
        </authorList>
    </citation>
    <scope>NUCLEOTIDE SEQUENCE [LARGE SCALE GENOMIC DNA]</scope>
    <source>
        <strain evidence="2 3">ResAG-85</strain>
    </source>
</reference>
<keyword evidence="1" id="KW-1133">Transmembrane helix</keyword>
<evidence type="ECO:0000313" key="3">
    <source>
        <dbReference type="Proteomes" id="UP000236488"/>
    </source>
</evidence>
<dbReference type="RefSeq" id="WP_103263287.1">
    <property type="nucleotide sequence ID" value="NZ_PPEL01000102.1"/>
</dbReference>
<dbReference type="NCBIfam" id="TIGR02185">
    <property type="entry name" value="Trep_Strep"/>
    <property type="match status" value="1"/>
</dbReference>
<feature type="transmembrane region" description="Helical" evidence="1">
    <location>
        <begin position="34"/>
        <end position="52"/>
    </location>
</feature>
<keyword evidence="3" id="KW-1185">Reference proteome</keyword>
<feature type="transmembrane region" description="Helical" evidence="1">
    <location>
        <begin position="180"/>
        <end position="204"/>
    </location>
</feature>
<protein>
    <recommendedName>
        <fullName evidence="4">Trep_Strep domain-containing protein</fullName>
    </recommendedName>
</protein>
<proteinExistence type="predicted"/>
<feature type="transmembrane region" description="Helical" evidence="1">
    <location>
        <begin position="136"/>
        <end position="155"/>
    </location>
</feature>
<comment type="caution">
    <text evidence="2">The sequence shown here is derived from an EMBL/GenBank/DDBJ whole genome shotgun (WGS) entry which is preliminary data.</text>
</comment>
<feature type="transmembrane region" description="Helical" evidence="1">
    <location>
        <begin position="59"/>
        <end position="79"/>
    </location>
</feature>
<dbReference type="AlphaFoldDB" id="A0A2K2U271"/>
<evidence type="ECO:0000313" key="2">
    <source>
        <dbReference type="EMBL" id="PNV64413.1"/>
    </source>
</evidence>
<evidence type="ECO:0008006" key="4">
    <source>
        <dbReference type="Google" id="ProtNLM"/>
    </source>
</evidence>
<feature type="transmembrane region" description="Helical" evidence="1">
    <location>
        <begin position="91"/>
        <end position="124"/>
    </location>
</feature>
<keyword evidence="1" id="KW-0472">Membrane</keyword>